<evidence type="ECO:0000313" key="1">
    <source>
        <dbReference type="EMBL" id="KAK7489663.1"/>
    </source>
</evidence>
<comment type="caution">
    <text evidence="1">The sequence shown here is derived from an EMBL/GenBank/DDBJ whole genome shotgun (WGS) entry which is preliminary data.</text>
</comment>
<evidence type="ECO:0000313" key="2">
    <source>
        <dbReference type="Proteomes" id="UP001519460"/>
    </source>
</evidence>
<protein>
    <submittedName>
        <fullName evidence="1">Uncharacterized protein</fullName>
    </submittedName>
</protein>
<dbReference type="Proteomes" id="UP001519460">
    <property type="component" value="Unassembled WGS sequence"/>
</dbReference>
<sequence>MAARITASSAAGHGEQGRQEIILPSEDEGWNTGLTLAVSVRVFVKLSITFGSHSGPLSISGGQYNNQHGINLLHRAVVSVHTAVLSPGNPGHCAAELVRTSVVKVKYSIGFSFRVSGAPAVIMASRQQFLMQMKDSRV</sequence>
<dbReference type="EMBL" id="JACVVK020000135">
    <property type="protein sequence ID" value="KAK7489663.1"/>
    <property type="molecule type" value="Genomic_DNA"/>
</dbReference>
<organism evidence="1 2">
    <name type="scientific">Batillaria attramentaria</name>
    <dbReference type="NCBI Taxonomy" id="370345"/>
    <lineage>
        <taxon>Eukaryota</taxon>
        <taxon>Metazoa</taxon>
        <taxon>Spiralia</taxon>
        <taxon>Lophotrochozoa</taxon>
        <taxon>Mollusca</taxon>
        <taxon>Gastropoda</taxon>
        <taxon>Caenogastropoda</taxon>
        <taxon>Sorbeoconcha</taxon>
        <taxon>Cerithioidea</taxon>
        <taxon>Batillariidae</taxon>
        <taxon>Batillaria</taxon>
    </lineage>
</organism>
<keyword evidence="2" id="KW-1185">Reference proteome</keyword>
<name>A0ABD0KS37_9CAEN</name>
<accession>A0ABD0KS37</accession>
<proteinExistence type="predicted"/>
<dbReference type="AlphaFoldDB" id="A0ABD0KS37"/>
<reference evidence="1 2" key="1">
    <citation type="journal article" date="2023" name="Sci. Data">
        <title>Genome assembly of the Korean intertidal mud-creeper Batillaria attramentaria.</title>
        <authorList>
            <person name="Patra A.K."/>
            <person name="Ho P.T."/>
            <person name="Jun S."/>
            <person name="Lee S.J."/>
            <person name="Kim Y."/>
            <person name="Won Y.J."/>
        </authorList>
    </citation>
    <scope>NUCLEOTIDE SEQUENCE [LARGE SCALE GENOMIC DNA]</scope>
    <source>
        <strain evidence="1">Wonlab-2016</strain>
    </source>
</reference>
<gene>
    <name evidence="1" type="ORF">BaRGS_00019058</name>
</gene>